<evidence type="ECO:0000313" key="3">
    <source>
        <dbReference type="Proteomes" id="UP000623467"/>
    </source>
</evidence>
<proteinExistence type="predicted"/>
<gene>
    <name evidence="2" type="ORF">MSAN_00761000</name>
</gene>
<comment type="caution">
    <text evidence="2">The sequence shown here is derived from an EMBL/GenBank/DDBJ whole genome shotgun (WGS) entry which is preliminary data.</text>
</comment>
<name>A0A8H6Z5L4_9AGAR</name>
<evidence type="ECO:0000256" key="1">
    <source>
        <dbReference type="RuleBase" id="RU363021"/>
    </source>
</evidence>
<dbReference type="Proteomes" id="UP000623467">
    <property type="component" value="Unassembled WGS sequence"/>
</dbReference>
<dbReference type="InterPro" id="IPR019166">
    <property type="entry name" value="MIC26/MIC27"/>
</dbReference>
<keyword evidence="1" id="KW-0496">Mitochondrion</keyword>
<dbReference type="OrthoDB" id="2399148at2759"/>
<keyword evidence="3" id="KW-1185">Reference proteome</keyword>
<evidence type="ECO:0000313" key="2">
    <source>
        <dbReference type="EMBL" id="KAF7371252.1"/>
    </source>
</evidence>
<protein>
    <recommendedName>
        <fullName evidence="1">MICOS complex subunit</fullName>
    </recommendedName>
</protein>
<sequence length="214" mass="23883">MQRDPQQKLSIYAPPQTDILLEETPSALEEHIGTARRALTGTYRDAHSQVQGVVSQWIGVEYRVENRIKALLPPDERLVPGTLYAAVGFLSGAILARHRSLTLRFLLPPPPRRRCLRAFPAQDIRERPCKHEIGKAHAAMTWARVRDGTASVRESVRGGVMAAVVRLQDVTGLRIGEALGVVKEMEKKAERVVEEKLEDVVAKTENKTDEPKLV</sequence>
<keyword evidence="1" id="KW-0999">Mitochondrion inner membrane</keyword>
<accession>A0A8H6Z5L4</accession>
<dbReference type="GO" id="GO:0042407">
    <property type="term" value="P:cristae formation"/>
    <property type="evidence" value="ECO:0007669"/>
    <property type="project" value="InterPro"/>
</dbReference>
<dbReference type="EMBL" id="JACAZH010000004">
    <property type="protein sequence ID" value="KAF7371252.1"/>
    <property type="molecule type" value="Genomic_DNA"/>
</dbReference>
<organism evidence="2 3">
    <name type="scientific">Mycena sanguinolenta</name>
    <dbReference type="NCBI Taxonomy" id="230812"/>
    <lineage>
        <taxon>Eukaryota</taxon>
        <taxon>Fungi</taxon>
        <taxon>Dikarya</taxon>
        <taxon>Basidiomycota</taxon>
        <taxon>Agaricomycotina</taxon>
        <taxon>Agaricomycetes</taxon>
        <taxon>Agaricomycetidae</taxon>
        <taxon>Agaricales</taxon>
        <taxon>Marasmiineae</taxon>
        <taxon>Mycenaceae</taxon>
        <taxon>Mycena</taxon>
    </lineage>
</organism>
<dbReference type="PANTHER" id="PTHR28268">
    <property type="entry name" value="MICOS SUBUNIT MIC26"/>
    <property type="match status" value="1"/>
</dbReference>
<dbReference type="GO" id="GO:0061617">
    <property type="term" value="C:MICOS complex"/>
    <property type="evidence" value="ECO:0007669"/>
    <property type="project" value="UniProtKB-UniRule"/>
</dbReference>
<dbReference type="PANTHER" id="PTHR28268:SF1">
    <property type="entry name" value="MICOS SUBUNIT MIC26"/>
    <property type="match status" value="1"/>
</dbReference>
<dbReference type="GO" id="GO:0044284">
    <property type="term" value="C:mitochondrial crista junction"/>
    <property type="evidence" value="ECO:0007669"/>
    <property type="project" value="TreeGrafter"/>
</dbReference>
<comment type="function">
    <text evidence="1">Component of the MICOS complex, a large protein complex of the mitochondrial inner membrane that plays crucial roles in the maintenance of crista junctions, inner membrane architecture, and formation of contact sites to the outer membrane.</text>
</comment>
<keyword evidence="1" id="KW-0472">Membrane</keyword>
<comment type="subcellular location">
    <subcellularLocation>
        <location evidence="1">Mitochondrion inner membrane</location>
    </subcellularLocation>
</comment>
<reference evidence="2" key="1">
    <citation type="submission" date="2020-05" db="EMBL/GenBank/DDBJ databases">
        <title>Mycena genomes resolve the evolution of fungal bioluminescence.</title>
        <authorList>
            <person name="Tsai I.J."/>
        </authorList>
    </citation>
    <scope>NUCLEOTIDE SEQUENCE</scope>
    <source>
        <strain evidence="2">160909Yilan</strain>
    </source>
</reference>
<dbReference type="Pfam" id="PF09769">
    <property type="entry name" value="ApoO"/>
    <property type="match status" value="1"/>
</dbReference>
<dbReference type="AlphaFoldDB" id="A0A8H6Z5L4"/>
<comment type="subunit">
    <text evidence="1">Component of the mitochondrial contact site and cristae organizing system (MICOS) complex.</text>
</comment>
<dbReference type="InterPro" id="IPR033181">
    <property type="entry name" value="Mic26_fungi"/>
</dbReference>